<evidence type="ECO:0000313" key="4">
    <source>
        <dbReference type="EMBL" id="TWG24940.1"/>
    </source>
</evidence>
<dbReference type="PANTHER" id="PTHR48090:SF7">
    <property type="entry name" value="RFBJ PROTEIN"/>
    <property type="match status" value="1"/>
</dbReference>
<dbReference type="SUPFAM" id="SSF53448">
    <property type="entry name" value="Nucleotide-diphospho-sugar transferases"/>
    <property type="match status" value="1"/>
</dbReference>
<name>A0A561WM68_ACTTI</name>
<reference evidence="4 5" key="1">
    <citation type="submission" date="2019-06" db="EMBL/GenBank/DDBJ databases">
        <title>Sequencing the genomes of 1000 actinobacteria strains.</title>
        <authorList>
            <person name="Klenk H.-P."/>
        </authorList>
    </citation>
    <scope>NUCLEOTIDE SEQUENCE [LARGE SCALE GENOMIC DNA]</scope>
    <source>
        <strain evidence="4 5">DSM 43866</strain>
    </source>
</reference>
<feature type="compositionally biased region" description="Polar residues" evidence="2">
    <location>
        <begin position="345"/>
        <end position="356"/>
    </location>
</feature>
<proteinExistence type="inferred from homology"/>
<evidence type="ECO:0000256" key="1">
    <source>
        <dbReference type="ARBA" id="ARBA00006739"/>
    </source>
</evidence>
<comment type="caution">
    <text evidence="4">The sequence shown here is derived from an EMBL/GenBank/DDBJ whole genome shotgun (WGS) entry which is preliminary data.</text>
</comment>
<feature type="compositionally biased region" description="Low complexity" evidence="2">
    <location>
        <begin position="276"/>
        <end position="288"/>
    </location>
</feature>
<dbReference type="EMBL" id="VIWY01000002">
    <property type="protein sequence ID" value="TWG24940.1"/>
    <property type="molecule type" value="Genomic_DNA"/>
</dbReference>
<dbReference type="CDD" id="cd04179">
    <property type="entry name" value="DPM_DPG-synthase_like"/>
    <property type="match status" value="1"/>
</dbReference>
<dbReference type="InterPro" id="IPR029044">
    <property type="entry name" value="Nucleotide-diphossugar_trans"/>
</dbReference>
<dbReference type="Proteomes" id="UP000320239">
    <property type="component" value="Unassembled WGS sequence"/>
</dbReference>
<feature type="compositionally biased region" description="Basic and acidic residues" evidence="2">
    <location>
        <begin position="290"/>
        <end position="313"/>
    </location>
</feature>
<dbReference type="PANTHER" id="PTHR48090">
    <property type="entry name" value="UNDECAPRENYL-PHOSPHATE 4-DEOXY-4-FORMAMIDO-L-ARABINOSE TRANSFERASE-RELATED"/>
    <property type="match status" value="1"/>
</dbReference>
<dbReference type="GO" id="GO:0016740">
    <property type="term" value="F:transferase activity"/>
    <property type="evidence" value="ECO:0007669"/>
    <property type="project" value="UniProtKB-KW"/>
</dbReference>
<keyword evidence="5" id="KW-1185">Reference proteome</keyword>
<dbReference type="InterPro" id="IPR001173">
    <property type="entry name" value="Glyco_trans_2-like"/>
</dbReference>
<dbReference type="InterPro" id="IPR050256">
    <property type="entry name" value="Glycosyltransferase_2"/>
</dbReference>
<feature type="region of interest" description="Disordered" evidence="2">
    <location>
        <begin position="270"/>
        <end position="356"/>
    </location>
</feature>
<evidence type="ECO:0000313" key="5">
    <source>
        <dbReference type="Proteomes" id="UP000320239"/>
    </source>
</evidence>
<accession>A0A561WM68</accession>
<protein>
    <submittedName>
        <fullName evidence="4">Glycosyl transferase family 2</fullName>
    </submittedName>
</protein>
<dbReference type="OrthoDB" id="3177103at2"/>
<evidence type="ECO:0000259" key="3">
    <source>
        <dbReference type="Pfam" id="PF00535"/>
    </source>
</evidence>
<dbReference type="Pfam" id="PF00535">
    <property type="entry name" value="Glycos_transf_2"/>
    <property type="match status" value="1"/>
</dbReference>
<organism evidence="4 5">
    <name type="scientific">Actinoplanes teichomyceticus</name>
    <dbReference type="NCBI Taxonomy" id="1867"/>
    <lineage>
        <taxon>Bacteria</taxon>
        <taxon>Bacillati</taxon>
        <taxon>Actinomycetota</taxon>
        <taxon>Actinomycetes</taxon>
        <taxon>Micromonosporales</taxon>
        <taxon>Micromonosporaceae</taxon>
        <taxon>Actinoplanes</taxon>
    </lineage>
</organism>
<sequence length="356" mass="38982">MELSHLNPNTDSNRPLSPTVSVVIPTLNEERNLPHVFAKLPALITEVILVDGGSRDRTVEVARQLRPDVVVVQQTRTGKGNALACGFAACTGDIIVMIDADGSTDPAEIPLFVAKLTGGDQFVKGTRFNFGGHSHDITRLRKLGNDGLNLVVNVLFKTKFTDLCYGYNAFWRDVVPALDLPDVDLPRPADGSKLWGDGFEIETMINIRAVAERLKVGEVGSTEHERIHGQSNLNTFRDGFRVLRTIFSEFGRARARRKAGIVPFAAKLTASSTRRPAGPHVVAAAGPHPVDPRAHLNRGRRDEIGARRSEDVKKRRGTALDDLGTRPTQDLRALRARALDGRQSPDVSQTRATLDD</sequence>
<dbReference type="Gene3D" id="3.90.550.10">
    <property type="entry name" value="Spore Coat Polysaccharide Biosynthesis Protein SpsA, Chain A"/>
    <property type="match status" value="1"/>
</dbReference>
<comment type="similarity">
    <text evidence="1">Belongs to the glycosyltransferase 2 family.</text>
</comment>
<dbReference type="AlphaFoldDB" id="A0A561WM68"/>
<keyword evidence="4" id="KW-0808">Transferase</keyword>
<evidence type="ECO:0000256" key="2">
    <source>
        <dbReference type="SAM" id="MobiDB-lite"/>
    </source>
</evidence>
<gene>
    <name evidence="4" type="ORF">FHX34_1021503</name>
</gene>
<feature type="domain" description="Glycosyltransferase 2-like" evidence="3">
    <location>
        <begin position="21"/>
        <end position="174"/>
    </location>
</feature>